<keyword evidence="3" id="KW-1185">Reference proteome</keyword>
<dbReference type="OrthoDB" id="2444812at2759"/>
<accession>A0A5C3LHX6</accession>
<reference evidence="2 3" key="1">
    <citation type="journal article" date="2019" name="Nat. Ecol. Evol.">
        <title>Megaphylogeny resolves global patterns of mushroom evolution.</title>
        <authorList>
            <person name="Varga T."/>
            <person name="Krizsan K."/>
            <person name="Foldi C."/>
            <person name="Dima B."/>
            <person name="Sanchez-Garcia M."/>
            <person name="Sanchez-Ramirez S."/>
            <person name="Szollosi G.J."/>
            <person name="Szarkandi J.G."/>
            <person name="Papp V."/>
            <person name="Albert L."/>
            <person name="Andreopoulos W."/>
            <person name="Angelini C."/>
            <person name="Antonin V."/>
            <person name="Barry K.W."/>
            <person name="Bougher N.L."/>
            <person name="Buchanan P."/>
            <person name="Buyck B."/>
            <person name="Bense V."/>
            <person name="Catcheside P."/>
            <person name="Chovatia M."/>
            <person name="Cooper J."/>
            <person name="Damon W."/>
            <person name="Desjardin D."/>
            <person name="Finy P."/>
            <person name="Geml J."/>
            <person name="Haridas S."/>
            <person name="Hughes K."/>
            <person name="Justo A."/>
            <person name="Karasinski D."/>
            <person name="Kautmanova I."/>
            <person name="Kiss B."/>
            <person name="Kocsube S."/>
            <person name="Kotiranta H."/>
            <person name="LaButti K.M."/>
            <person name="Lechner B.E."/>
            <person name="Liimatainen K."/>
            <person name="Lipzen A."/>
            <person name="Lukacs Z."/>
            <person name="Mihaltcheva S."/>
            <person name="Morgado L.N."/>
            <person name="Niskanen T."/>
            <person name="Noordeloos M.E."/>
            <person name="Ohm R.A."/>
            <person name="Ortiz-Santana B."/>
            <person name="Ovrebo C."/>
            <person name="Racz N."/>
            <person name="Riley R."/>
            <person name="Savchenko A."/>
            <person name="Shiryaev A."/>
            <person name="Soop K."/>
            <person name="Spirin V."/>
            <person name="Szebenyi C."/>
            <person name="Tomsovsky M."/>
            <person name="Tulloss R.E."/>
            <person name="Uehling J."/>
            <person name="Grigoriev I.V."/>
            <person name="Vagvolgyi C."/>
            <person name="Papp T."/>
            <person name="Martin F.M."/>
            <person name="Miettinen O."/>
            <person name="Hibbett D.S."/>
            <person name="Nagy L.G."/>
        </authorList>
    </citation>
    <scope>NUCLEOTIDE SEQUENCE [LARGE SCALE GENOMIC DNA]</scope>
    <source>
        <strain evidence="2 3">CBS 166.37</strain>
    </source>
</reference>
<organism evidence="2 3">
    <name type="scientific">Crucibulum laeve</name>
    <dbReference type="NCBI Taxonomy" id="68775"/>
    <lineage>
        <taxon>Eukaryota</taxon>
        <taxon>Fungi</taxon>
        <taxon>Dikarya</taxon>
        <taxon>Basidiomycota</taxon>
        <taxon>Agaricomycotina</taxon>
        <taxon>Agaricomycetes</taxon>
        <taxon>Agaricomycetidae</taxon>
        <taxon>Agaricales</taxon>
        <taxon>Agaricineae</taxon>
        <taxon>Nidulariaceae</taxon>
        <taxon>Crucibulum</taxon>
    </lineage>
</organism>
<feature type="region of interest" description="Disordered" evidence="1">
    <location>
        <begin position="182"/>
        <end position="219"/>
    </location>
</feature>
<gene>
    <name evidence="2" type="ORF">BDQ12DRAFT_739406</name>
</gene>
<sequence>MPRLLDLELLWSGRIYAFLFYAYCHAIFSPQYNAYCFFNLETQETTWTNHLQPDVSSFDPSTTITVQESSSTSTSISTHDPTLHYAALQNATLAAGIDPALACHDPTPASSLLSSSAPTGPSGLPCFQAKFNARTGAFTRVDARDPSHLSEFECAKRMSELYFDVEGWEKQLAVQGGSIRGSVEGEEYDETGKKMKRPTKKDLEQKKQKKIAKTAWLRM</sequence>
<name>A0A5C3LHX6_9AGAR</name>
<dbReference type="EMBL" id="ML213676">
    <property type="protein sequence ID" value="TFK32418.1"/>
    <property type="molecule type" value="Genomic_DNA"/>
</dbReference>
<evidence type="ECO:0000313" key="2">
    <source>
        <dbReference type="EMBL" id="TFK32418.1"/>
    </source>
</evidence>
<proteinExistence type="predicted"/>
<protein>
    <submittedName>
        <fullName evidence="2">Uncharacterized protein</fullName>
    </submittedName>
</protein>
<dbReference type="Proteomes" id="UP000308652">
    <property type="component" value="Unassembled WGS sequence"/>
</dbReference>
<evidence type="ECO:0000313" key="3">
    <source>
        <dbReference type="Proteomes" id="UP000308652"/>
    </source>
</evidence>
<dbReference type="AlphaFoldDB" id="A0A5C3LHX6"/>
<evidence type="ECO:0000256" key="1">
    <source>
        <dbReference type="SAM" id="MobiDB-lite"/>
    </source>
</evidence>